<reference evidence="5 6" key="1">
    <citation type="journal article" date="2016" name="Nat. Biotechnol.">
        <title>Measurement of bacterial replication rates in microbial communities.</title>
        <authorList>
            <person name="Brown C.T."/>
            <person name="Olm M.R."/>
            <person name="Thomas B.C."/>
            <person name="Banfield J.F."/>
        </authorList>
    </citation>
    <scope>NUCLEOTIDE SEQUENCE [LARGE SCALE GENOMIC DNA]</scope>
    <source>
        <strain evidence="5">46_33</strain>
    </source>
</reference>
<dbReference type="Gene3D" id="1.10.10.10">
    <property type="entry name" value="Winged helix-like DNA-binding domain superfamily/Winged helix DNA-binding domain"/>
    <property type="match status" value="1"/>
</dbReference>
<evidence type="ECO:0000259" key="4">
    <source>
        <dbReference type="PROSITE" id="PS50043"/>
    </source>
</evidence>
<dbReference type="InterPro" id="IPR016032">
    <property type="entry name" value="Sig_transdc_resp-reg_C-effctor"/>
</dbReference>
<dbReference type="InterPro" id="IPR000792">
    <property type="entry name" value="Tscrpt_reg_LuxR_C"/>
</dbReference>
<dbReference type="InterPro" id="IPR036388">
    <property type="entry name" value="WH-like_DNA-bd_sf"/>
</dbReference>
<evidence type="ECO:0000313" key="6">
    <source>
        <dbReference type="Proteomes" id="UP000186777"/>
    </source>
</evidence>
<dbReference type="Proteomes" id="UP000186777">
    <property type="component" value="Unassembled WGS sequence"/>
</dbReference>
<dbReference type="PANTHER" id="PTHR43214">
    <property type="entry name" value="TWO-COMPONENT RESPONSE REGULATOR"/>
    <property type="match status" value="1"/>
</dbReference>
<dbReference type="STRING" id="626940.BHW43_06145"/>
<dbReference type="SUPFAM" id="SSF46894">
    <property type="entry name" value="C-terminal effector domain of the bipartite response regulators"/>
    <property type="match status" value="1"/>
</dbReference>
<sequence length="827" mass="94742">MKRLNNLYYSKRIKELLAELQTVGTTLLVAPMGYGKTLAVQYFLQEQERCGKKVLRQSIYGAGAEAFWQGVCHSWQGTELGAALLQQSLPADANAKTLVLELFRQLLPQEPIYWFIDDLHLLESSEAIDFLYALSKAGFADLHLLLVSRGQIFDGSRLLELGRKVFCLDKHDLALQRDELAEYSSRCGLQLTTQQLDALHEACEGWFSVTYLNFLNYDRYQRFCLDAGSVYEMIANVLLRPLPSEQQRLLLLMGQPEEFTPEQVAFAYGTSCRESVSRLLECNAFIIRLANGRLRCHHMLKQATRHAFGLLPEAEQQMYFRRLGQWYAQQREYEEALDWLYRGRDFDGLLAAVQQLRDWSMRPQHRQHLFDWLRECPSEILWQYPQAVLIIMRRMFSLNMVPEMLQVKEWYVTALERNTALSQRERDNYYGELEVILSFLAFNSITGMSEHHRRAYKLLSGAPQTLSKQGIWTFGAPSVLGLYLRTGCSLRQTVEDMQECMPPYYLLSGWHGAGAAELTEAEALLLQGRIDEVDMPLQKAYYQAEKHGQECIAICCDFLEMQRDLFRGVYSSKAEAYSRHQWQLQPWKQSMLLNTADMCAGFYYALLGKPEYIPSWLTDGNGQQPSVLYPARPCRNYISAQCLLAQGQYTELLVRWSDWEQECRPYSNFLCLLYLQVQRAAAFAGRGDVTSCRASLKQALAMAEADKLVLPLAQNIALLRPYLEQEAQGEYSAAAAAALHLGQQLEAGRGQIMSARFAEAGLQELTEQELQIAQLAAARHTNREIAQRLSLSEGTIKQYLNKIFAKLQIDAAAKNKRHQLERFFPNS</sequence>
<keyword evidence="1" id="KW-0805">Transcription regulation</keyword>
<protein>
    <recommendedName>
        <fullName evidence="4">HTH luxR-type domain-containing protein</fullName>
    </recommendedName>
</protein>
<dbReference type="InterPro" id="IPR059106">
    <property type="entry name" value="WHD_MalT"/>
</dbReference>
<dbReference type="CDD" id="cd06170">
    <property type="entry name" value="LuxR_C_like"/>
    <property type="match status" value="1"/>
</dbReference>
<dbReference type="AlphaFoldDB" id="A0A1Q6R4U8"/>
<dbReference type="PANTHER" id="PTHR43214:SF41">
    <property type="entry name" value="NITRATE_NITRITE RESPONSE REGULATOR PROTEIN NARP"/>
    <property type="match status" value="1"/>
</dbReference>
<dbReference type="EMBL" id="MNTG01000030">
    <property type="protein sequence ID" value="OLA37405.1"/>
    <property type="molecule type" value="Genomic_DNA"/>
</dbReference>
<dbReference type="PRINTS" id="PR00038">
    <property type="entry name" value="HTHLUXR"/>
</dbReference>
<evidence type="ECO:0000256" key="3">
    <source>
        <dbReference type="ARBA" id="ARBA00023163"/>
    </source>
</evidence>
<dbReference type="SUPFAM" id="SSF52540">
    <property type="entry name" value="P-loop containing nucleoside triphosphate hydrolases"/>
    <property type="match status" value="1"/>
</dbReference>
<evidence type="ECO:0000313" key="5">
    <source>
        <dbReference type="EMBL" id="OLA37405.1"/>
    </source>
</evidence>
<organism evidence="5 6">
    <name type="scientific">Phascolarctobacterium succinatutens</name>
    <dbReference type="NCBI Taxonomy" id="626940"/>
    <lineage>
        <taxon>Bacteria</taxon>
        <taxon>Bacillati</taxon>
        <taxon>Bacillota</taxon>
        <taxon>Negativicutes</taxon>
        <taxon>Acidaminococcales</taxon>
        <taxon>Acidaminococcaceae</taxon>
        <taxon>Phascolarctobacterium</taxon>
    </lineage>
</organism>
<evidence type="ECO:0000256" key="1">
    <source>
        <dbReference type="ARBA" id="ARBA00023015"/>
    </source>
</evidence>
<dbReference type="GO" id="GO:0006355">
    <property type="term" value="P:regulation of DNA-templated transcription"/>
    <property type="evidence" value="ECO:0007669"/>
    <property type="project" value="InterPro"/>
</dbReference>
<dbReference type="SMART" id="SM00421">
    <property type="entry name" value="HTH_LUXR"/>
    <property type="match status" value="1"/>
</dbReference>
<keyword evidence="2" id="KW-0238">DNA-binding</keyword>
<feature type="domain" description="HTH luxR-type" evidence="4">
    <location>
        <begin position="758"/>
        <end position="827"/>
    </location>
</feature>
<dbReference type="GO" id="GO:0003677">
    <property type="term" value="F:DNA binding"/>
    <property type="evidence" value="ECO:0007669"/>
    <property type="project" value="UniProtKB-KW"/>
</dbReference>
<name>A0A1Q6R4U8_9FIRM</name>
<dbReference type="Pfam" id="PF25873">
    <property type="entry name" value="WHD_MalT"/>
    <property type="match status" value="1"/>
</dbReference>
<dbReference type="PROSITE" id="PS50043">
    <property type="entry name" value="HTH_LUXR_2"/>
    <property type="match status" value="1"/>
</dbReference>
<evidence type="ECO:0000256" key="2">
    <source>
        <dbReference type="ARBA" id="ARBA00023125"/>
    </source>
</evidence>
<keyword evidence="3" id="KW-0804">Transcription</keyword>
<dbReference type="Pfam" id="PF00196">
    <property type="entry name" value="GerE"/>
    <property type="match status" value="1"/>
</dbReference>
<accession>A0A1Q6R4U8</accession>
<gene>
    <name evidence="5" type="ORF">BHW43_06145</name>
</gene>
<dbReference type="InterPro" id="IPR039420">
    <property type="entry name" value="WalR-like"/>
</dbReference>
<comment type="caution">
    <text evidence="5">The sequence shown here is derived from an EMBL/GenBank/DDBJ whole genome shotgun (WGS) entry which is preliminary data.</text>
</comment>
<dbReference type="RefSeq" id="WP_303679907.1">
    <property type="nucleotide sequence ID" value="NZ_MNTG01000030.1"/>
</dbReference>
<dbReference type="InterPro" id="IPR027417">
    <property type="entry name" value="P-loop_NTPase"/>
</dbReference>
<proteinExistence type="predicted"/>